<organism evidence="1 2">
    <name type="scientific">Chengkuizengella marina</name>
    <dbReference type="NCBI Taxonomy" id="2507566"/>
    <lineage>
        <taxon>Bacteria</taxon>
        <taxon>Bacillati</taxon>
        <taxon>Bacillota</taxon>
        <taxon>Bacilli</taxon>
        <taxon>Bacillales</taxon>
        <taxon>Paenibacillaceae</taxon>
        <taxon>Chengkuizengella</taxon>
    </lineage>
</organism>
<name>A0A6N9Q0G7_9BACL</name>
<evidence type="ECO:0000313" key="2">
    <source>
        <dbReference type="Proteomes" id="UP000448943"/>
    </source>
</evidence>
<proteinExistence type="predicted"/>
<evidence type="ECO:0000313" key="1">
    <source>
        <dbReference type="EMBL" id="NBI28203.1"/>
    </source>
</evidence>
<keyword evidence="2" id="KW-1185">Reference proteome</keyword>
<gene>
    <name evidence="1" type="ORF">ERL59_04430</name>
</gene>
<dbReference type="EMBL" id="SIJB01000012">
    <property type="protein sequence ID" value="NBI28203.1"/>
    <property type="molecule type" value="Genomic_DNA"/>
</dbReference>
<dbReference type="Proteomes" id="UP000448943">
    <property type="component" value="Unassembled WGS sequence"/>
</dbReference>
<reference evidence="1 2" key="1">
    <citation type="submission" date="2019-01" db="EMBL/GenBank/DDBJ databases">
        <title>Chengkuizengella sp. nov., isolated from deep-sea sediment of East Pacific Ocean.</title>
        <authorList>
            <person name="Yang J."/>
            <person name="Lai Q."/>
            <person name="Shao Z."/>
        </authorList>
    </citation>
    <scope>NUCLEOTIDE SEQUENCE [LARGE SCALE GENOMIC DNA]</scope>
    <source>
        <strain evidence="1 2">YPA3-1-1</strain>
    </source>
</reference>
<evidence type="ECO:0008006" key="3">
    <source>
        <dbReference type="Google" id="ProtNLM"/>
    </source>
</evidence>
<dbReference type="RefSeq" id="WP_160644954.1">
    <property type="nucleotide sequence ID" value="NZ_SIJB01000012.1"/>
</dbReference>
<protein>
    <recommendedName>
        <fullName evidence="3">Lipoprotein</fullName>
    </recommendedName>
</protein>
<sequence length="155" mass="17785">MRKEIKFLAVLLFLIFLLLGCSQKDIQLKGDKPPQPTVYFEETDIPVYQSSYCWVNGCTDYASPEDTLMDKAKTIVSPNKVLKIKFEYFPQPSNLVLQLIEGHKATDIEMVNHSFLVPEKEGIYFYKLSANWISSIDERVVLGDSNYVFAIEVAY</sequence>
<accession>A0A6N9Q0G7</accession>
<dbReference type="AlphaFoldDB" id="A0A6N9Q0G7"/>
<dbReference type="OrthoDB" id="1797983at2"/>
<dbReference type="PROSITE" id="PS51257">
    <property type="entry name" value="PROKAR_LIPOPROTEIN"/>
    <property type="match status" value="1"/>
</dbReference>
<comment type="caution">
    <text evidence="1">The sequence shown here is derived from an EMBL/GenBank/DDBJ whole genome shotgun (WGS) entry which is preliminary data.</text>
</comment>